<dbReference type="InterPro" id="IPR011008">
    <property type="entry name" value="Dimeric_a/b-barrel"/>
</dbReference>
<proteinExistence type="predicted"/>
<evidence type="ECO:0000313" key="2">
    <source>
        <dbReference type="Proteomes" id="UP000635142"/>
    </source>
</evidence>
<organism evidence="1 2">
    <name type="scientific">Sulfitobacter aestuariivivens</name>
    <dbReference type="NCBI Taxonomy" id="2766981"/>
    <lineage>
        <taxon>Bacteria</taxon>
        <taxon>Pseudomonadati</taxon>
        <taxon>Pseudomonadota</taxon>
        <taxon>Alphaproteobacteria</taxon>
        <taxon>Rhodobacterales</taxon>
        <taxon>Roseobacteraceae</taxon>
        <taxon>Sulfitobacter</taxon>
    </lineage>
</organism>
<protein>
    <recommendedName>
        <fullName evidence="3">Antibiotic biosynthesis monooxygenase</fullName>
    </recommendedName>
</protein>
<evidence type="ECO:0000313" key="1">
    <source>
        <dbReference type="EMBL" id="MBD3664601.1"/>
    </source>
</evidence>
<reference evidence="1" key="1">
    <citation type="submission" date="2020-08" db="EMBL/GenBank/DDBJ databases">
        <title>Sulfitobacter aestuariivivens sp. nov., isolated from a tidal flat.</title>
        <authorList>
            <person name="Park S."/>
            <person name="Yoon J.-H."/>
        </authorList>
    </citation>
    <scope>NUCLEOTIDE SEQUENCE</scope>
    <source>
        <strain evidence="1">TSTF-M16</strain>
    </source>
</reference>
<dbReference type="Proteomes" id="UP000635142">
    <property type="component" value="Unassembled WGS sequence"/>
</dbReference>
<accession>A0A927HF58</accession>
<dbReference type="SUPFAM" id="SSF54909">
    <property type="entry name" value="Dimeric alpha+beta barrel"/>
    <property type="match status" value="1"/>
</dbReference>
<comment type="caution">
    <text evidence="1">The sequence shown here is derived from an EMBL/GenBank/DDBJ whole genome shotgun (WGS) entry which is preliminary data.</text>
</comment>
<dbReference type="Gene3D" id="3.30.70.100">
    <property type="match status" value="1"/>
</dbReference>
<dbReference type="EMBL" id="JACTAG010000002">
    <property type="protein sequence ID" value="MBD3664601.1"/>
    <property type="molecule type" value="Genomic_DNA"/>
</dbReference>
<dbReference type="RefSeq" id="WP_191075623.1">
    <property type="nucleotide sequence ID" value="NZ_JACTAG010000002.1"/>
</dbReference>
<gene>
    <name evidence="1" type="ORF">H9Q16_11760</name>
</gene>
<dbReference type="AlphaFoldDB" id="A0A927HF58"/>
<name>A0A927HF58_9RHOB</name>
<evidence type="ECO:0008006" key="3">
    <source>
        <dbReference type="Google" id="ProtNLM"/>
    </source>
</evidence>
<sequence length="101" mass="11114">MRGITITYSYDGDEAIWRSAIAAFITAIEADPDIAGKFVYQVAVADDGKTRIHWGRWDSTDTLTHLQSQPYFKTFASSIKDFAGGPPTATGHDVTQKTTGW</sequence>
<keyword evidence="2" id="KW-1185">Reference proteome</keyword>